<evidence type="ECO:0000313" key="3">
    <source>
        <dbReference type="Proteomes" id="UP000294682"/>
    </source>
</evidence>
<dbReference type="Pfam" id="PF13443">
    <property type="entry name" value="HTH_26"/>
    <property type="match status" value="1"/>
</dbReference>
<evidence type="ECO:0000259" key="1">
    <source>
        <dbReference type="PROSITE" id="PS50943"/>
    </source>
</evidence>
<accession>A0A9X8Y903</accession>
<organism evidence="2 3">
    <name type="scientific">Harryflintia acetispora</name>
    <dbReference type="NCBI Taxonomy" id="1849041"/>
    <lineage>
        <taxon>Bacteria</taxon>
        <taxon>Bacillati</taxon>
        <taxon>Bacillota</taxon>
        <taxon>Clostridia</taxon>
        <taxon>Eubacteriales</taxon>
        <taxon>Oscillospiraceae</taxon>
        <taxon>Harryflintia</taxon>
    </lineage>
</organism>
<dbReference type="InterPro" id="IPR001387">
    <property type="entry name" value="Cro/C1-type_HTH"/>
</dbReference>
<dbReference type="RefSeq" id="WP_165873109.1">
    <property type="nucleotide sequence ID" value="NZ_JADNAH010000034.1"/>
</dbReference>
<dbReference type="GO" id="GO:0003677">
    <property type="term" value="F:DNA binding"/>
    <property type="evidence" value="ECO:0007669"/>
    <property type="project" value="InterPro"/>
</dbReference>
<dbReference type="CDD" id="cd00093">
    <property type="entry name" value="HTH_XRE"/>
    <property type="match status" value="1"/>
</dbReference>
<reference evidence="2 3" key="1">
    <citation type="submission" date="2019-03" db="EMBL/GenBank/DDBJ databases">
        <title>Genomic Encyclopedia of Type Strains, Phase IV (KMG-IV): sequencing the most valuable type-strain genomes for metagenomic binning, comparative biology and taxonomic classification.</title>
        <authorList>
            <person name="Goeker M."/>
        </authorList>
    </citation>
    <scope>NUCLEOTIDE SEQUENCE [LARGE SCALE GENOMIC DNA]</scope>
    <source>
        <strain evidence="2 3">DSM 100433</strain>
    </source>
</reference>
<dbReference type="Proteomes" id="UP000294682">
    <property type="component" value="Unassembled WGS sequence"/>
</dbReference>
<sequence>MTINERFFHLLEESQYTQKELSQHTKISEKTLSAWKRRGTDPPARYISAIADFLSCSEHFLLTGEQEAVPAPIAREKNEEQLLDLFRQLDAVEQGLILGRAAQLLYQKRQERQD</sequence>
<feature type="domain" description="HTH cro/C1-type" evidence="1">
    <location>
        <begin position="10"/>
        <end position="61"/>
    </location>
</feature>
<dbReference type="PROSITE" id="PS50943">
    <property type="entry name" value="HTH_CROC1"/>
    <property type="match status" value="1"/>
</dbReference>
<protein>
    <submittedName>
        <fullName evidence="2">Helix-turn-helix protein</fullName>
    </submittedName>
</protein>
<gene>
    <name evidence="2" type="ORF">EDD78_102383</name>
</gene>
<evidence type="ECO:0000313" key="2">
    <source>
        <dbReference type="EMBL" id="TCL44757.1"/>
    </source>
</evidence>
<dbReference type="EMBL" id="SLUK01000002">
    <property type="protein sequence ID" value="TCL44757.1"/>
    <property type="molecule type" value="Genomic_DNA"/>
</dbReference>
<dbReference type="InterPro" id="IPR010982">
    <property type="entry name" value="Lambda_DNA-bd_dom_sf"/>
</dbReference>
<proteinExistence type="predicted"/>
<dbReference type="Gene3D" id="1.10.260.40">
    <property type="entry name" value="lambda repressor-like DNA-binding domains"/>
    <property type="match status" value="1"/>
</dbReference>
<dbReference type="SUPFAM" id="SSF47413">
    <property type="entry name" value="lambda repressor-like DNA-binding domains"/>
    <property type="match status" value="1"/>
</dbReference>
<keyword evidence="3" id="KW-1185">Reference proteome</keyword>
<dbReference type="SMART" id="SM00530">
    <property type="entry name" value="HTH_XRE"/>
    <property type="match status" value="1"/>
</dbReference>
<comment type="caution">
    <text evidence="2">The sequence shown here is derived from an EMBL/GenBank/DDBJ whole genome shotgun (WGS) entry which is preliminary data.</text>
</comment>
<dbReference type="AlphaFoldDB" id="A0A9X8Y903"/>
<name>A0A9X8Y903_9FIRM</name>